<dbReference type="InterPro" id="IPR010982">
    <property type="entry name" value="Lambda_DNA-bd_dom_sf"/>
</dbReference>
<reference evidence="2 3" key="1">
    <citation type="submission" date="2019-03" db="EMBL/GenBank/DDBJ databases">
        <title>Genomic Encyclopedia of Archaeal and Bacterial Type Strains, Phase II (KMG-II): from individual species to whole genera.</title>
        <authorList>
            <person name="Goeker M."/>
        </authorList>
    </citation>
    <scope>NUCLEOTIDE SEQUENCE [LARGE SCALE GENOMIC DNA]</scope>
    <source>
        <strain evidence="2 3">DSM 26433</strain>
    </source>
</reference>
<dbReference type="GO" id="GO:0003677">
    <property type="term" value="F:DNA binding"/>
    <property type="evidence" value="ECO:0007669"/>
    <property type="project" value="InterPro"/>
</dbReference>
<dbReference type="SMART" id="SM00530">
    <property type="entry name" value="HTH_XRE"/>
    <property type="match status" value="1"/>
</dbReference>
<evidence type="ECO:0000259" key="1">
    <source>
        <dbReference type="PROSITE" id="PS50943"/>
    </source>
</evidence>
<name>A0A4R1N187_9RHOB</name>
<evidence type="ECO:0000313" key="3">
    <source>
        <dbReference type="Proteomes" id="UP000295673"/>
    </source>
</evidence>
<keyword evidence="3" id="KW-1185">Reference proteome</keyword>
<sequence length="140" mass="15811">MNSIGERIEEVRSKSSLSQEAFAGTLGISRNSYFKYIRGHRAIPSDVFSAILEKYGTDPAWLHEGDEGLTNRTTSLLDEMKQILHAVDNRAEERGLAIDFDKRWLIACRICVERVMAAKQSEDIPEVAVAEIDNWLEVAQ</sequence>
<dbReference type="SUPFAM" id="SSF47413">
    <property type="entry name" value="lambda repressor-like DNA-binding domains"/>
    <property type="match status" value="1"/>
</dbReference>
<dbReference type="AlphaFoldDB" id="A0A4R1N187"/>
<accession>A0A4R1N187</accession>
<dbReference type="RefSeq" id="WP_132862077.1">
    <property type="nucleotide sequence ID" value="NZ_SMGR01000005.1"/>
</dbReference>
<feature type="domain" description="HTH cro/C1-type" evidence="1">
    <location>
        <begin position="8"/>
        <end position="62"/>
    </location>
</feature>
<dbReference type="CDD" id="cd00093">
    <property type="entry name" value="HTH_XRE"/>
    <property type="match status" value="1"/>
</dbReference>
<dbReference type="EMBL" id="SMGR01000005">
    <property type="protein sequence ID" value="TCK99474.1"/>
    <property type="molecule type" value="Genomic_DNA"/>
</dbReference>
<comment type="caution">
    <text evidence="2">The sequence shown here is derived from an EMBL/GenBank/DDBJ whole genome shotgun (WGS) entry which is preliminary data.</text>
</comment>
<dbReference type="Proteomes" id="UP000295673">
    <property type="component" value="Unassembled WGS sequence"/>
</dbReference>
<proteinExistence type="predicted"/>
<organism evidence="2 3">
    <name type="scientific">Shimia isoporae</name>
    <dbReference type="NCBI Taxonomy" id="647720"/>
    <lineage>
        <taxon>Bacteria</taxon>
        <taxon>Pseudomonadati</taxon>
        <taxon>Pseudomonadota</taxon>
        <taxon>Alphaproteobacteria</taxon>
        <taxon>Rhodobacterales</taxon>
        <taxon>Roseobacteraceae</taxon>
    </lineage>
</organism>
<dbReference type="PROSITE" id="PS50943">
    <property type="entry name" value="HTH_CROC1"/>
    <property type="match status" value="1"/>
</dbReference>
<dbReference type="InterPro" id="IPR001387">
    <property type="entry name" value="Cro/C1-type_HTH"/>
</dbReference>
<dbReference type="OrthoDB" id="7211184at2"/>
<evidence type="ECO:0000313" key="2">
    <source>
        <dbReference type="EMBL" id="TCK99474.1"/>
    </source>
</evidence>
<dbReference type="Gene3D" id="1.10.260.40">
    <property type="entry name" value="lambda repressor-like DNA-binding domains"/>
    <property type="match status" value="1"/>
</dbReference>
<protein>
    <submittedName>
        <fullName evidence="2">Transcriptional regulator with XRE-family HTH domain</fullName>
    </submittedName>
</protein>
<gene>
    <name evidence="2" type="ORF">BXY66_3979</name>
</gene>
<dbReference type="Pfam" id="PF12844">
    <property type="entry name" value="HTH_19"/>
    <property type="match status" value="1"/>
</dbReference>